<dbReference type="KEGG" id="blq:L21SP5_03328"/>
<dbReference type="InterPro" id="IPR025632">
    <property type="entry name" value="DUF4290"/>
</dbReference>
<protein>
    <recommendedName>
        <fullName evidence="3">DUF4290 domain-containing protein</fullName>
    </recommendedName>
</protein>
<sequence length="196" mass="23235">MEYNTTRNELILPEYGRHIQKLVQHIKTIEDREERTKAAHALIPIMAQVNTNLRENGDYKHKLWDHLFIMADFDLDVDAPFEMPDKEVLNRKPDPLPYSQGKFKKKHYGKIIQNMMDKIDDYSPEEQEVLVELLANQLKKSYVKWNKESVNDDVIISDFIELAEKDVNFKDNIKLVETRNILAKPKKKKTNRKNRN</sequence>
<dbReference type="RefSeq" id="WP_057954281.1">
    <property type="nucleotide sequence ID" value="NZ_CP013118.1"/>
</dbReference>
<accession>A0A0S2I449</accession>
<evidence type="ECO:0008006" key="3">
    <source>
        <dbReference type="Google" id="ProtNLM"/>
    </source>
</evidence>
<dbReference type="PATRIC" id="fig|1307839.3.peg.3497"/>
<reference evidence="1 2" key="1">
    <citation type="submission" date="2015-11" db="EMBL/GenBank/DDBJ databases">
        <title>Description and complete genome sequence of a novel strain predominating in hypersaline microbial mats and representing a new family of the Bacteriodetes phylum.</title>
        <authorList>
            <person name="Spring S."/>
            <person name="Bunk B."/>
            <person name="Sproer C."/>
            <person name="Klenk H.-P."/>
        </authorList>
    </citation>
    <scope>NUCLEOTIDE SEQUENCE [LARGE SCALE GENOMIC DNA]</scope>
    <source>
        <strain evidence="1 2">L21-Spi-D4</strain>
    </source>
</reference>
<dbReference type="EMBL" id="CP013118">
    <property type="protein sequence ID" value="ALO16941.1"/>
    <property type="molecule type" value="Genomic_DNA"/>
</dbReference>
<gene>
    <name evidence="1" type="ORF">L21SP5_03328</name>
</gene>
<evidence type="ECO:0000313" key="2">
    <source>
        <dbReference type="Proteomes" id="UP000064893"/>
    </source>
</evidence>
<keyword evidence="2" id="KW-1185">Reference proteome</keyword>
<organism evidence="1 2">
    <name type="scientific">Salinivirga cyanobacteriivorans</name>
    <dbReference type="NCBI Taxonomy" id="1307839"/>
    <lineage>
        <taxon>Bacteria</taxon>
        <taxon>Pseudomonadati</taxon>
        <taxon>Bacteroidota</taxon>
        <taxon>Bacteroidia</taxon>
        <taxon>Bacteroidales</taxon>
        <taxon>Salinivirgaceae</taxon>
        <taxon>Salinivirga</taxon>
    </lineage>
</organism>
<proteinExistence type="predicted"/>
<evidence type="ECO:0000313" key="1">
    <source>
        <dbReference type="EMBL" id="ALO16941.1"/>
    </source>
</evidence>
<dbReference type="AlphaFoldDB" id="A0A0S2I449"/>
<name>A0A0S2I449_9BACT</name>
<dbReference type="Proteomes" id="UP000064893">
    <property type="component" value="Chromosome"/>
</dbReference>
<dbReference type="OrthoDB" id="1466969at2"/>
<dbReference type="Pfam" id="PF14123">
    <property type="entry name" value="DUF4290"/>
    <property type="match status" value="1"/>
</dbReference>
<dbReference type="STRING" id="1307839.L21SP5_03328"/>